<dbReference type="AlphaFoldDB" id="A0A4U1J2H8"/>
<evidence type="ECO:0000313" key="4">
    <source>
        <dbReference type="Proteomes" id="UP000309215"/>
    </source>
</evidence>
<feature type="transmembrane region" description="Helical" evidence="2">
    <location>
        <begin position="96"/>
        <end position="122"/>
    </location>
</feature>
<sequence>MSATVLARLLRAPGDIARACRDDDPEVRAIAATSLASIALGAAAFGGVIGSFRGGAQIFYGAAKVPLAVLATLALSVPAFHALAAVLGRPWPMRSIVALALASAGRSSLVLLAFAPALWLMLDLGMGYHTAAIVASCAYAVAGFAALSLLVRGLGDGKGRITTAIAFIGVFFAVGGQTAWILRPYLVRPRATNIPFLREREGSFAEAVLTSLTSAAIYSDRPYRIDAPPAPASDAWERNQRTRSREVLEEDNDAEEGGQ</sequence>
<organism evidence="3 4">
    <name type="scientific">Polyangium fumosum</name>
    <dbReference type="NCBI Taxonomy" id="889272"/>
    <lineage>
        <taxon>Bacteria</taxon>
        <taxon>Pseudomonadati</taxon>
        <taxon>Myxococcota</taxon>
        <taxon>Polyangia</taxon>
        <taxon>Polyangiales</taxon>
        <taxon>Polyangiaceae</taxon>
        <taxon>Polyangium</taxon>
    </lineage>
</organism>
<keyword evidence="2" id="KW-0472">Membrane</keyword>
<evidence type="ECO:0000256" key="1">
    <source>
        <dbReference type="SAM" id="MobiDB-lite"/>
    </source>
</evidence>
<comment type="caution">
    <text evidence="3">The sequence shown here is derived from an EMBL/GenBank/DDBJ whole genome shotgun (WGS) entry which is preliminary data.</text>
</comment>
<dbReference type="OrthoDB" id="5525602at2"/>
<keyword evidence="2" id="KW-0812">Transmembrane</keyword>
<feature type="transmembrane region" description="Helical" evidence="2">
    <location>
        <begin position="128"/>
        <end position="151"/>
    </location>
</feature>
<feature type="transmembrane region" description="Helical" evidence="2">
    <location>
        <begin position="163"/>
        <end position="182"/>
    </location>
</feature>
<feature type="compositionally biased region" description="Basic and acidic residues" evidence="1">
    <location>
        <begin position="235"/>
        <end position="247"/>
    </location>
</feature>
<feature type="transmembrane region" description="Helical" evidence="2">
    <location>
        <begin position="29"/>
        <end position="52"/>
    </location>
</feature>
<evidence type="ECO:0000256" key="2">
    <source>
        <dbReference type="SAM" id="Phobius"/>
    </source>
</evidence>
<accession>A0A4U1J2H8</accession>
<reference evidence="3 4" key="1">
    <citation type="submission" date="2019-04" db="EMBL/GenBank/DDBJ databases">
        <authorList>
            <person name="Li Y."/>
            <person name="Wang J."/>
        </authorList>
    </citation>
    <scope>NUCLEOTIDE SEQUENCE [LARGE SCALE GENOMIC DNA]</scope>
    <source>
        <strain evidence="3 4">DSM 14668</strain>
    </source>
</reference>
<keyword evidence="2" id="KW-1133">Transmembrane helix</keyword>
<proteinExistence type="predicted"/>
<feature type="compositionally biased region" description="Acidic residues" evidence="1">
    <location>
        <begin position="248"/>
        <end position="259"/>
    </location>
</feature>
<protein>
    <submittedName>
        <fullName evidence="3">Uncharacterized protein</fullName>
    </submittedName>
</protein>
<dbReference type="EMBL" id="SSMQ01000040">
    <property type="protein sequence ID" value="TKD01328.1"/>
    <property type="molecule type" value="Genomic_DNA"/>
</dbReference>
<gene>
    <name evidence="3" type="ORF">E8A74_31260</name>
</gene>
<dbReference type="RefSeq" id="WP_136932774.1">
    <property type="nucleotide sequence ID" value="NZ_SSMQ01000040.1"/>
</dbReference>
<keyword evidence="4" id="KW-1185">Reference proteome</keyword>
<evidence type="ECO:0000313" key="3">
    <source>
        <dbReference type="EMBL" id="TKD01328.1"/>
    </source>
</evidence>
<feature type="transmembrane region" description="Helical" evidence="2">
    <location>
        <begin position="58"/>
        <end position="84"/>
    </location>
</feature>
<name>A0A4U1J2H8_9BACT</name>
<feature type="region of interest" description="Disordered" evidence="1">
    <location>
        <begin position="227"/>
        <end position="259"/>
    </location>
</feature>
<dbReference type="Proteomes" id="UP000309215">
    <property type="component" value="Unassembled WGS sequence"/>
</dbReference>